<evidence type="ECO:0000256" key="8">
    <source>
        <dbReference type="ARBA" id="ARBA00014401"/>
    </source>
</evidence>
<evidence type="ECO:0000256" key="5">
    <source>
        <dbReference type="ARBA" id="ARBA00004817"/>
    </source>
</evidence>
<keyword evidence="12" id="KW-0584">Phenylalanine biosynthesis</keyword>
<feature type="binding site" evidence="19">
    <location>
        <position position="86"/>
    </location>
    <ligand>
        <name>substrate</name>
    </ligand>
</feature>
<feature type="binding site" evidence="19">
    <location>
        <position position="51"/>
    </location>
    <ligand>
        <name>substrate</name>
    </ligand>
</feature>
<dbReference type="OrthoDB" id="9802281at2"/>
<organism evidence="24 25">
    <name type="scientific">Thermodesulfobacterium commune DSM 2178</name>
    <dbReference type="NCBI Taxonomy" id="289377"/>
    <lineage>
        <taxon>Bacteria</taxon>
        <taxon>Pseudomonadati</taxon>
        <taxon>Thermodesulfobacteriota</taxon>
        <taxon>Thermodesulfobacteria</taxon>
        <taxon>Thermodesulfobacteriales</taxon>
        <taxon>Thermodesulfobacteriaceae</taxon>
        <taxon>Thermodesulfobacterium</taxon>
    </lineage>
</organism>
<keyword evidence="10" id="KW-0028">Amino-acid biosynthesis</keyword>
<dbReference type="STRING" id="289377.HL41_02040"/>
<dbReference type="EC" id="4.2.1.51" evidence="7"/>
<dbReference type="PANTHER" id="PTHR21022">
    <property type="entry name" value="PREPHENATE DEHYDRATASE P PROTEIN"/>
    <property type="match status" value="1"/>
</dbReference>
<dbReference type="Gene3D" id="3.30.70.260">
    <property type="match status" value="1"/>
</dbReference>
<evidence type="ECO:0000313" key="25">
    <source>
        <dbReference type="Proteomes" id="UP000028481"/>
    </source>
</evidence>
<dbReference type="FunFam" id="3.40.190.10:FF:000034">
    <property type="entry name" value="Chorismate mutase/prephenate dehydratase"/>
    <property type="match status" value="1"/>
</dbReference>
<dbReference type="PIRSF" id="PIRSF001500">
    <property type="entry name" value="Chor_mut_pdt_Ppr"/>
    <property type="match status" value="1"/>
</dbReference>
<feature type="domain" description="Prephenate dehydratase" evidence="22">
    <location>
        <begin position="90"/>
        <end position="265"/>
    </location>
</feature>
<dbReference type="KEGG" id="tcm:HL41_02040"/>
<keyword evidence="25" id="KW-1185">Reference proteome</keyword>
<evidence type="ECO:0000256" key="6">
    <source>
        <dbReference type="ARBA" id="ARBA00012404"/>
    </source>
</evidence>
<evidence type="ECO:0000256" key="12">
    <source>
        <dbReference type="ARBA" id="ARBA00023222"/>
    </source>
</evidence>
<dbReference type="SUPFAM" id="SSF55021">
    <property type="entry name" value="ACT-like"/>
    <property type="match status" value="1"/>
</dbReference>
<dbReference type="PROSITE" id="PS00857">
    <property type="entry name" value="PREPHENATE_DEHYDR_1"/>
    <property type="match status" value="1"/>
</dbReference>
<dbReference type="RefSeq" id="WP_038059994.1">
    <property type="nucleotide sequence ID" value="NZ_CP008796.1"/>
</dbReference>
<evidence type="ECO:0000256" key="14">
    <source>
        <dbReference type="ARBA" id="ARBA00023239"/>
    </source>
</evidence>
<dbReference type="CDD" id="cd04905">
    <property type="entry name" value="ACT_CM-PDT"/>
    <property type="match status" value="1"/>
</dbReference>
<evidence type="ECO:0000256" key="1">
    <source>
        <dbReference type="ARBA" id="ARBA00000824"/>
    </source>
</evidence>
<dbReference type="PaxDb" id="289377-HL41_02040"/>
<protein>
    <recommendedName>
        <fullName evidence="8">Bifunctional chorismate mutase/prephenate dehydratase</fullName>
        <ecNumber evidence="7">4.2.1.51</ecNumber>
        <ecNumber evidence="6">5.4.99.5</ecNumber>
    </recommendedName>
    <alternativeName>
        <fullName evidence="17">Chorismate mutase-prephenate dehydratase</fullName>
    </alternativeName>
    <alternativeName>
        <fullName evidence="16">p-protein</fullName>
    </alternativeName>
</protein>
<dbReference type="CDD" id="cd13630">
    <property type="entry name" value="PBP2_PDT_1"/>
    <property type="match status" value="1"/>
</dbReference>
<comment type="pathway">
    <text evidence="5">Metabolic intermediate biosynthesis; prephenate biosynthesis; prephenate from chorismate: step 1/1.</text>
</comment>
<evidence type="ECO:0000256" key="16">
    <source>
        <dbReference type="ARBA" id="ARBA00031175"/>
    </source>
</evidence>
<sequence>MNKEDLKKLRQKIDKIDEQLLSLLKKRLELAKTIGKIKEKAGFQSFDLSREKEILGRILKQNQGFFPEEALKVIYSEIIKACRSVQEKIKVAYLGPEATFSHIAALEYFGTSAELIPVETILDVFEEVASERVKFGVVPIENSIEGVVTTTLDAIYEYGLKVCGEVYQPISHHLLNQTGRLEDIKKVLSHPQAIAQCRKWLRKKLPSVPVDTVPSTALAAKWAAVDEKVAAIASLMAAKLYHLQVVAKNIEDIKGNSTRFWIIGKEEVPFTGEDKTSLIFSVSDRPGALFEVLGCFAKRKINLTKIESRPSKNEPWKYIFFLDCEGHIQEPILQECIEEMKNHCLQVIWLGSYPKGKN</sequence>
<comment type="catalytic activity">
    <reaction evidence="18">
        <text>prephenate + H(+) = 3-phenylpyruvate + CO2 + H2O</text>
        <dbReference type="Rhea" id="RHEA:21648"/>
        <dbReference type="ChEBI" id="CHEBI:15377"/>
        <dbReference type="ChEBI" id="CHEBI:15378"/>
        <dbReference type="ChEBI" id="CHEBI:16526"/>
        <dbReference type="ChEBI" id="CHEBI:18005"/>
        <dbReference type="ChEBI" id="CHEBI:29934"/>
        <dbReference type="EC" id="4.2.1.51"/>
    </reaction>
</comment>
<dbReference type="PROSITE" id="PS51168">
    <property type="entry name" value="CHORISMATE_MUT_2"/>
    <property type="match status" value="1"/>
</dbReference>
<dbReference type="Pfam" id="PF00800">
    <property type="entry name" value="PDT"/>
    <property type="match status" value="1"/>
</dbReference>
<dbReference type="EMBL" id="CP008796">
    <property type="protein sequence ID" value="AIH03687.1"/>
    <property type="molecule type" value="Genomic_DNA"/>
</dbReference>
<dbReference type="Gene3D" id="1.20.59.10">
    <property type="entry name" value="Chorismate mutase"/>
    <property type="match status" value="1"/>
</dbReference>
<evidence type="ECO:0000259" key="23">
    <source>
        <dbReference type="PROSITE" id="PS51671"/>
    </source>
</evidence>
<feature type="binding site" evidence="19">
    <location>
        <position position="38"/>
    </location>
    <ligand>
        <name>substrate</name>
    </ligand>
</feature>
<keyword evidence="11" id="KW-0057">Aromatic amino acid biosynthesis</keyword>
<accession>A0A075WYI4</accession>
<dbReference type="InterPro" id="IPR045865">
    <property type="entry name" value="ACT-like_dom_sf"/>
</dbReference>
<dbReference type="SUPFAM" id="SSF48600">
    <property type="entry name" value="Chorismate mutase II"/>
    <property type="match status" value="1"/>
</dbReference>
<comment type="subcellular location">
    <subcellularLocation>
        <location evidence="3">Cytoplasm</location>
    </subcellularLocation>
</comment>
<dbReference type="Proteomes" id="UP000028481">
    <property type="component" value="Chromosome"/>
</dbReference>
<evidence type="ECO:0000256" key="4">
    <source>
        <dbReference type="ARBA" id="ARBA00004741"/>
    </source>
</evidence>
<keyword evidence="15" id="KW-0511">Multifunctional enzyme</keyword>
<feature type="binding site" evidence="19">
    <location>
        <position position="82"/>
    </location>
    <ligand>
        <name>substrate</name>
    </ligand>
</feature>
<evidence type="ECO:0000256" key="10">
    <source>
        <dbReference type="ARBA" id="ARBA00022605"/>
    </source>
</evidence>
<dbReference type="InterPro" id="IPR036263">
    <property type="entry name" value="Chorismate_II_sf"/>
</dbReference>
<reference evidence="24 25" key="1">
    <citation type="journal article" date="2015" name="Genome Announc.">
        <title>Genome Sequence of a Sulfate-Reducing Thermophilic Bacterium, Thermodesulfobacterium commune DSM 2178T (Phylum Thermodesulfobacteria).</title>
        <authorList>
            <person name="Bhatnagar S."/>
            <person name="Badger J.H."/>
            <person name="Madupu R."/>
            <person name="Khouri H.M."/>
            <person name="O'Connor E.M."/>
            <person name="Robb F.T."/>
            <person name="Ward N.L."/>
            <person name="Eisen J.A."/>
        </authorList>
    </citation>
    <scope>NUCLEOTIDE SEQUENCE [LARGE SCALE GENOMIC DNA]</scope>
    <source>
        <strain evidence="24 25">DSM 2178</strain>
    </source>
</reference>
<dbReference type="FunFam" id="3.30.70.260:FF:000012">
    <property type="entry name" value="Prephenate dehydratase"/>
    <property type="match status" value="1"/>
</dbReference>
<dbReference type="InterPro" id="IPR010958">
    <property type="entry name" value="Chorismate_mutase_highGC-bac"/>
</dbReference>
<dbReference type="eggNOG" id="COG0077">
    <property type="taxonomic scope" value="Bacteria"/>
</dbReference>
<dbReference type="GO" id="GO:0009094">
    <property type="term" value="P:L-phenylalanine biosynthetic process"/>
    <property type="evidence" value="ECO:0007669"/>
    <property type="project" value="UniProtKB-UniPathway"/>
</dbReference>
<dbReference type="UniPathway" id="UPA00121">
    <property type="reaction ID" value="UER00345"/>
</dbReference>
<evidence type="ECO:0000313" key="24">
    <source>
        <dbReference type="EMBL" id="AIH03687.1"/>
    </source>
</evidence>
<dbReference type="HOGENOM" id="CLU_035008_0_1_0"/>
<dbReference type="GO" id="GO:0005737">
    <property type="term" value="C:cytoplasm"/>
    <property type="evidence" value="ECO:0007669"/>
    <property type="project" value="UniProtKB-SubCell"/>
</dbReference>
<dbReference type="SMART" id="SM00830">
    <property type="entry name" value="CM_2"/>
    <property type="match status" value="1"/>
</dbReference>
<dbReference type="GO" id="GO:0004106">
    <property type="term" value="F:chorismate mutase activity"/>
    <property type="evidence" value="ECO:0007669"/>
    <property type="project" value="UniProtKB-EC"/>
</dbReference>
<evidence type="ECO:0000256" key="9">
    <source>
        <dbReference type="ARBA" id="ARBA00022490"/>
    </source>
</evidence>
<dbReference type="AlphaFoldDB" id="A0A075WYI4"/>
<dbReference type="Pfam" id="PF01817">
    <property type="entry name" value="CM_2"/>
    <property type="match status" value="1"/>
</dbReference>
<comment type="catalytic activity">
    <reaction evidence="1">
        <text>chorismate = prephenate</text>
        <dbReference type="Rhea" id="RHEA:13897"/>
        <dbReference type="ChEBI" id="CHEBI:29748"/>
        <dbReference type="ChEBI" id="CHEBI:29934"/>
        <dbReference type="EC" id="5.4.99.5"/>
    </reaction>
</comment>
<evidence type="ECO:0000256" key="19">
    <source>
        <dbReference type="PIRSR" id="PIRSR001500-1"/>
    </source>
</evidence>
<evidence type="ECO:0000256" key="15">
    <source>
        <dbReference type="ARBA" id="ARBA00023268"/>
    </source>
</evidence>
<keyword evidence="9" id="KW-0963">Cytoplasm</keyword>
<dbReference type="InterPro" id="IPR008242">
    <property type="entry name" value="Chor_mutase/pphenate_deHydtase"/>
</dbReference>
<evidence type="ECO:0000256" key="17">
    <source>
        <dbReference type="ARBA" id="ARBA00031520"/>
    </source>
</evidence>
<evidence type="ECO:0000256" key="11">
    <source>
        <dbReference type="ARBA" id="ARBA00023141"/>
    </source>
</evidence>
<evidence type="ECO:0000259" key="22">
    <source>
        <dbReference type="PROSITE" id="PS51171"/>
    </source>
</evidence>
<dbReference type="UniPathway" id="UPA00120">
    <property type="reaction ID" value="UER00203"/>
</dbReference>
<evidence type="ECO:0000256" key="7">
    <source>
        <dbReference type="ARBA" id="ARBA00013147"/>
    </source>
</evidence>
<dbReference type="InterPro" id="IPR036979">
    <property type="entry name" value="CM_dom_sf"/>
</dbReference>
<comment type="function">
    <text evidence="2">Catalyzes the Claisen rearrangement of chorismate to prephenate and the decarboxylation/dehydration of prephenate to phenylpyruvate.</text>
</comment>
<dbReference type="GO" id="GO:0004664">
    <property type="term" value="F:prephenate dehydratase activity"/>
    <property type="evidence" value="ECO:0007669"/>
    <property type="project" value="UniProtKB-EC"/>
</dbReference>
<dbReference type="InterPro" id="IPR001086">
    <property type="entry name" value="Preph_deHydtase"/>
</dbReference>
<dbReference type="PANTHER" id="PTHR21022:SF19">
    <property type="entry name" value="PREPHENATE DEHYDRATASE-RELATED"/>
    <property type="match status" value="1"/>
</dbReference>
<dbReference type="GO" id="GO:0046417">
    <property type="term" value="P:chorismate metabolic process"/>
    <property type="evidence" value="ECO:0007669"/>
    <property type="project" value="InterPro"/>
</dbReference>
<gene>
    <name evidence="24" type="ORF">HL41_02040</name>
</gene>
<evidence type="ECO:0000256" key="20">
    <source>
        <dbReference type="PIRSR" id="PIRSR001500-2"/>
    </source>
</evidence>
<dbReference type="InterPro" id="IPR002701">
    <property type="entry name" value="CM_II_prokaryot"/>
</dbReference>
<comment type="pathway">
    <text evidence="4">Amino-acid biosynthesis; L-phenylalanine biosynthesis; phenylpyruvate from prephenate: step 1/1.</text>
</comment>
<dbReference type="PROSITE" id="PS00858">
    <property type="entry name" value="PREPHENATE_DEHYDR_2"/>
    <property type="match status" value="1"/>
</dbReference>
<feature type="domain" description="Chorismate mutase" evidence="21">
    <location>
        <begin position="1"/>
        <end position="90"/>
    </location>
</feature>
<keyword evidence="13" id="KW-0413">Isomerase</keyword>
<dbReference type="InterPro" id="IPR002912">
    <property type="entry name" value="ACT_dom"/>
</dbReference>
<dbReference type="PROSITE" id="PS51171">
    <property type="entry name" value="PREPHENATE_DEHYDR_3"/>
    <property type="match status" value="1"/>
</dbReference>
<keyword evidence="14" id="KW-0456">Lyase</keyword>
<dbReference type="NCBIfam" id="TIGR01808">
    <property type="entry name" value="CM_M_hiGC-arch"/>
    <property type="match status" value="1"/>
</dbReference>
<dbReference type="Gene3D" id="3.40.190.10">
    <property type="entry name" value="Periplasmic binding protein-like II"/>
    <property type="match status" value="2"/>
</dbReference>
<dbReference type="PROSITE" id="PS51671">
    <property type="entry name" value="ACT"/>
    <property type="match status" value="1"/>
</dbReference>
<dbReference type="EC" id="5.4.99.5" evidence="6"/>
<dbReference type="SUPFAM" id="SSF53850">
    <property type="entry name" value="Periplasmic binding protein-like II"/>
    <property type="match status" value="1"/>
</dbReference>
<evidence type="ECO:0000256" key="3">
    <source>
        <dbReference type="ARBA" id="ARBA00004496"/>
    </source>
</evidence>
<evidence type="ECO:0000256" key="13">
    <source>
        <dbReference type="ARBA" id="ARBA00023235"/>
    </source>
</evidence>
<evidence type="ECO:0000259" key="21">
    <source>
        <dbReference type="PROSITE" id="PS51168"/>
    </source>
</evidence>
<feature type="site" description="Essential for prephenate dehydratase activity" evidence="20">
    <location>
        <position position="258"/>
    </location>
</feature>
<feature type="binding site" evidence="19">
    <location>
        <position position="47"/>
    </location>
    <ligand>
        <name>substrate</name>
    </ligand>
</feature>
<dbReference type="InterPro" id="IPR018528">
    <property type="entry name" value="Preph_deHydtase_CS"/>
</dbReference>
<proteinExistence type="predicted"/>
<dbReference type="FunFam" id="3.40.190.10:FF:000029">
    <property type="entry name" value="Chorismate mutase/Prephenate dehydratase"/>
    <property type="match status" value="1"/>
</dbReference>
<dbReference type="Pfam" id="PF01842">
    <property type="entry name" value="ACT"/>
    <property type="match status" value="1"/>
</dbReference>
<dbReference type="NCBIfam" id="NF008865">
    <property type="entry name" value="PRK11898.1"/>
    <property type="match status" value="1"/>
</dbReference>
<evidence type="ECO:0000256" key="18">
    <source>
        <dbReference type="ARBA" id="ARBA00047848"/>
    </source>
</evidence>
<feature type="domain" description="ACT" evidence="23">
    <location>
        <begin position="277"/>
        <end position="355"/>
    </location>
</feature>
<name>A0A075WYI4_9BACT</name>
<feature type="binding site" evidence="19">
    <location>
        <position position="27"/>
    </location>
    <ligand>
        <name>substrate</name>
    </ligand>
</feature>
<feature type="binding site" evidence="19">
    <location>
        <position position="10"/>
    </location>
    <ligand>
        <name>substrate</name>
    </ligand>
</feature>
<evidence type="ECO:0000256" key="2">
    <source>
        <dbReference type="ARBA" id="ARBA00002364"/>
    </source>
</evidence>